<dbReference type="PANTHER" id="PTHR33512:SF14">
    <property type="entry name" value="EXPRESSED PROTEIN"/>
    <property type="match status" value="1"/>
</dbReference>
<dbReference type="Gramene" id="Kaladp0020s0008.2.v1.1">
    <property type="protein sequence ID" value="Kaladp0020s0008.2.v1.1.CDS.1"/>
    <property type="gene ID" value="Kaladp0020s0008.v1.1"/>
</dbReference>
<dbReference type="Gramene" id="Kaladp0020s0008.5.v1.1">
    <property type="protein sequence ID" value="Kaladp0020s0008.5.v1.1.CDS.1"/>
    <property type="gene ID" value="Kaladp0020s0008.v1.1"/>
</dbReference>
<dbReference type="OMA" id="AVARCVW"/>
<dbReference type="EnsemblPlants" id="Kaladp0020s0008.4.v1.1">
    <property type="protein sequence ID" value="Kaladp0020s0008.4.v1.1.CDS.1"/>
    <property type="gene ID" value="Kaladp0020s0008.v1.1"/>
</dbReference>
<keyword evidence="2" id="KW-0732">Signal</keyword>
<feature type="signal peptide" evidence="2">
    <location>
        <begin position="1"/>
        <end position="25"/>
    </location>
</feature>
<dbReference type="InterPro" id="IPR010605">
    <property type="entry name" value="DUF1191"/>
</dbReference>
<evidence type="ECO:0000313" key="3">
    <source>
        <dbReference type="EnsemblPlants" id="Kaladp0020s0008.3.v1.1.CDS.1"/>
    </source>
</evidence>
<organism evidence="3 4">
    <name type="scientific">Kalanchoe fedtschenkoi</name>
    <name type="common">Lavender scallops</name>
    <name type="synonym">South American air plant</name>
    <dbReference type="NCBI Taxonomy" id="63787"/>
    <lineage>
        <taxon>Eukaryota</taxon>
        <taxon>Viridiplantae</taxon>
        <taxon>Streptophyta</taxon>
        <taxon>Embryophyta</taxon>
        <taxon>Tracheophyta</taxon>
        <taxon>Spermatophyta</taxon>
        <taxon>Magnoliopsida</taxon>
        <taxon>eudicotyledons</taxon>
        <taxon>Gunneridae</taxon>
        <taxon>Pentapetalae</taxon>
        <taxon>Saxifragales</taxon>
        <taxon>Crassulaceae</taxon>
        <taxon>Kalanchoe</taxon>
    </lineage>
</organism>
<keyword evidence="1" id="KW-0812">Transmembrane</keyword>
<dbReference type="AlphaFoldDB" id="A0A7N0T2Z6"/>
<evidence type="ECO:0000256" key="1">
    <source>
        <dbReference type="SAM" id="Phobius"/>
    </source>
</evidence>
<dbReference type="EnsemblPlants" id="Kaladp0020s0008.3.v1.1">
    <property type="protein sequence ID" value="Kaladp0020s0008.3.v1.1.CDS.1"/>
    <property type="gene ID" value="Kaladp0020s0008.v1.1"/>
</dbReference>
<dbReference type="EnsemblPlants" id="Kaladp0020s0008.5.v1.1">
    <property type="protein sequence ID" value="Kaladp0020s0008.5.v1.1.CDS.1"/>
    <property type="gene ID" value="Kaladp0020s0008.v1.1"/>
</dbReference>
<protein>
    <recommendedName>
        <fullName evidence="5">Transmembrane protein</fullName>
    </recommendedName>
</protein>
<dbReference type="GO" id="GO:0016020">
    <property type="term" value="C:membrane"/>
    <property type="evidence" value="ECO:0007669"/>
    <property type="project" value="TreeGrafter"/>
</dbReference>
<evidence type="ECO:0008006" key="5">
    <source>
        <dbReference type="Google" id="ProtNLM"/>
    </source>
</evidence>
<dbReference type="Gramene" id="Kaladp0020s0008.3.v1.1">
    <property type="protein sequence ID" value="Kaladp0020s0008.3.v1.1.CDS.1"/>
    <property type="gene ID" value="Kaladp0020s0008.v1.1"/>
</dbReference>
<feature type="chain" id="PRO_5036401862" description="Transmembrane protein" evidence="2">
    <location>
        <begin position="26"/>
        <end position="310"/>
    </location>
</feature>
<keyword evidence="4" id="KW-1185">Reference proteome</keyword>
<keyword evidence="1" id="KW-0472">Membrane</keyword>
<dbReference type="Pfam" id="PF06697">
    <property type="entry name" value="DUF1191"/>
    <property type="match status" value="1"/>
</dbReference>
<evidence type="ECO:0000313" key="4">
    <source>
        <dbReference type="Proteomes" id="UP000594263"/>
    </source>
</evidence>
<keyword evidence="1" id="KW-1133">Transmembrane helix</keyword>
<evidence type="ECO:0000256" key="2">
    <source>
        <dbReference type="SAM" id="SignalP"/>
    </source>
</evidence>
<dbReference type="EnsemblPlants" id="Kaladp0020s0008.1.v1.1">
    <property type="protein sequence ID" value="Kaladp0020s0008.1.v1.1.CDS.1"/>
    <property type="gene ID" value="Kaladp0020s0008.v1.1"/>
</dbReference>
<dbReference type="PANTHER" id="PTHR33512">
    <property type="entry name" value="PROTEIN, PUTATIVE (DUF1191)-RELATED"/>
    <property type="match status" value="1"/>
</dbReference>
<dbReference type="Gramene" id="Kaladp0020s0008.1.v1.1">
    <property type="protein sequence ID" value="Kaladp0020s0008.1.v1.1.CDS.1"/>
    <property type="gene ID" value="Kaladp0020s0008.v1.1"/>
</dbReference>
<name>A0A7N0T2Z6_KALFE</name>
<accession>A0A7N0T2Z6</accession>
<proteinExistence type="predicted"/>
<reference evidence="3" key="1">
    <citation type="submission" date="2021-01" db="UniProtKB">
        <authorList>
            <consortium name="EnsemblPlants"/>
        </authorList>
    </citation>
    <scope>IDENTIFICATION</scope>
</reference>
<dbReference type="Proteomes" id="UP000594263">
    <property type="component" value="Unplaced"/>
</dbReference>
<dbReference type="Gramene" id="Kaladp0020s0008.4.v1.1">
    <property type="protein sequence ID" value="Kaladp0020s0008.4.v1.1.CDS.1"/>
    <property type="gene ID" value="Kaladp0020s0008.v1.1"/>
</dbReference>
<feature type="transmembrane region" description="Helical" evidence="1">
    <location>
        <begin position="236"/>
        <end position="260"/>
    </location>
</feature>
<dbReference type="EnsemblPlants" id="Kaladp0020s0008.2.v1.1">
    <property type="protein sequence ID" value="Kaladp0020s0008.2.v1.1.CDS.1"/>
    <property type="gene ID" value="Kaladp0020s0008.v1.1"/>
</dbReference>
<sequence>MRLLPSLLMLPLLLCLIIWMPGLSAQTRNQTRARDLDATLQDYAFRAFVRPRTGIVFTGTAPANLAGIKIAGLRLRSGSLRRRGRIGAEAYEEFEIPTGVIVSPYVERLVLVYQNLGNWSTFFYSLEGYTYLAPVLGLLAYDAVNLSAKNLPELNIEASQEPISIKFLNVLSVPFGSVAKCVWFDLQGNTNFSSATYDNICSATQQGHFSLVIETIAPSPAPSAPAPVPRAKNSKVWIIVGSILGGLAFLVSLALLLLWARKCRIRKKMQEMENASEAGEALRYTMIGTVKVPTALSTRTPPALENEYAP</sequence>